<accession>A0A9W9WGY5</accession>
<dbReference type="InterPro" id="IPR022190">
    <property type="entry name" value="DUF3716"/>
</dbReference>
<evidence type="ECO:0000313" key="1">
    <source>
        <dbReference type="EMBL" id="KAJ5459357.1"/>
    </source>
</evidence>
<dbReference type="OrthoDB" id="4369725at2759"/>
<evidence type="ECO:0000313" key="2">
    <source>
        <dbReference type="Proteomes" id="UP001147760"/>
    </source>
</evidence>
<sequence>MESPSQAYPTPVVGQDKVQPGFWAHTALKNPWPRGKRVRTRPETLLHELQTASLRREPGVRTLKNGEDFYYTIGTKTANIEALLVQSIGERIDIEEACDSCQRHQGPFTSCVIAPDLRHLLTTCANCHWGSKGQRCSFTSQPPVAHTTIDKPETLEELEETLAKEILARDSAIAAFHEHNRRIKELLSTKATILAEKQQEITPKLPS</sequence>
<proteinExistence type="predicted"/>
<comment type="caution">
    <text evidence="1">The sequence shown here is derived from an EMBL/GenBank/DDBJ whole genome shotgun (WGS) entry which is preliminary data.</text>
</comment>
<protein>
    <submittedName>
        <fullName evidence="1">Uncharacterized protein</fullName>
    </submittedName>
</protein>
<keyword evidence="2" id="KW-1185">Reference proteome</keyword>
<dbReference type="Proteomes" id="UP001147760">
    <property type="component" value="Unassembled WGS sequence"/>
</dbReference>
<name>A0A9W9WGY5_9EURO</name>
<dbReference type="AlphaFoldDB" id="A0A9W9WGY5"/>
<dbReference type="Pfam" id="PF12511">
    <property type="entry name" value="DUF3716"/>
    <property type="match status" value="1"/>
</dbReference>
<reference evidence="1" key="2">
    <citation type="journal article" date="2023" name="IMA Fungus">
        <title>Comparative genomic study of the Penicillium genus elucidates a diverse pangenome and 15 lateral gene transfer events.</title>
        <authorList>
            <person name="Petersen C."/>
            <person name="Sorensen T."/>
            <person name="Nielsen M.R."/>
            <person name="Sondergaard T.E."/>
            <person name="Sorensen J.L."/>
            <person name="Fitzpatrick D.A."/>
            <person name="Frisvad J.C."/>
            <person name="Nielsen K.L."/>
        </authorList>
    </citation>
    <scope>NUCLEOTIDE SEQUENCE</scope>
    <source>
        <strain evidence="1">IBT 17660</strain>
    </source>
</reference>
<dbReference type="EMBL" id="JAPWDO010000008">
    <property type="protein sequence ID" value="KAJ5459357.1"/>
    <property type="molecule type" value="Genomic_DNA"/>
</dbReference>
<reference evidence="1" key="1">
    <citation type="submission" date="2022-12" db="EMBL/GenBank/DDBJ databases">
        <authorList>
            <person name="Petersen C."/>
        </authorList>
    </citation>
    <scope>NUCLEOTIDE SEQUENCE</scope>
    <source>
        <strain evidence="1">IBT 17660</strain>
    </source>
</reference>
<organism evidence="1 2">
    <name type="scientific">Penicillium desertorum</name>
    <dbReference type="NCBI Taxonomy" id="1303715"/>
    <lineage>
        <taxon>Eukaryota</taxon>
        <taxon>Fungi</taxon>
        <taxon>Dikarya</taxon>
        <taxon>Ascomycota</taxon>
        <taxon>Pezizomycotina</taxon>
        <taxon>Eurotiomycetes</taxon>
        <taxon>Eurotiomycetidae</taxon>
        <taxon>Eurotiales</taxon>
        <taxon>Aspergillaceae</taxon>
        <taxon>Penicillium</taxon>
    </lineage>
</organism>
<gene>
    <name evidence="1" type="ORF">N7530_011301</name>
</gene>